<dbReference type="PANTHER" id="PTHR33074:SF129">
    <property type="entry name" value="DUF1618 DOMAIN-CONTAINING PROTEIN"/>
    <property type="match status" value="1"/>
</dbReference>
<organism evidence="1 2">
    <name type="scientific">Digitaria exilis</name>
    <dbReference type="NCBI Taxonomy" id="1010633"/>
    <lineage>
        <taxon>Eukaryota</taxon>
        <taxon>Viridiplantae</taxon>
        <taxon>Streptophyta</taxon>
        <taxon>Embryophyta</taxon>
        <taxon>Tracheophyta</taxon>
        <taxon>Spermatophyta</taxon>
        <taxon>Magnoliopsida</taxon>
        <taxon>Liliopsida</taxon>
        <taxon>Poales</taxon>
        <taxon>Poaceae</taxon>
        <taxon>PACMAD clade</taxon>
        <taxon>Panicoideae</taxon>
        <taxon>Panicodae</taxon>
        <taxon>Paniceae</taxon>
        <taxon>Anthephorinae</taxon>
        <taxon>Digitaria</taxon>
    </lineage>
</organism>
<evidence type="ECO:0000313" key="2">
    <source>
        <dbReference type="Proteomes" id="UP000636709"/>
    </source>
</evidence>
<dbReference type="OrthoDB" id="596210at2759"/>
<protein>
    <recommendedName>
        <fullName evidence="3">DUF1618 domain-containing protein</fullName>
    </recommendedName>
</protein>
<proteinExistence type="predicted"/>
<gene>
    <name evidence="1" type="ORF">HU200_029110</name>
</gene>
<keyword evidence="2" id="KW-1185">Reference proteome</keyword>
<accession>A0A835ERX1</accession>
<dbReference type="EMBL" id="JACEFO010001753">
    <property type="protein sequence ID" value="KAF8711104.1"/>
    <property type="molecule type" value="Genomic_DNA"/>
</dbReference>
<dbReference type="PANTHER" id="PTHR33074">
    <property type="entry name" value="EXPRESSED PROTEIN-RELATED"/>
    <property type="match status" value="1"/>
</dbReference>
<reference evidence="1" key="1">
    <citation type="submission" date="2020-07" db="EMBL/GenBank/DDBJ databases">
        <title>Genome sequence and genetic diversity analysis of an under-domesticated orphan crop, white fonio (Digitaria exilis).</title>
        <authorList>
            <person name="Bennetzen J.L."/>
            <person name="Chen S."/>
            <person name="Ma X."/>
            <person name="Wang X."/>
            <person name="Yssel A.E.J."/>
            <person name="Chaluvadi S.R."/>
            <person name="Johnson M."/>
            <person name="Gangashetty P."/>
            <person name="Hamidou F."/>
            <person name="Sanogo M.D."/>
            <person name="Zwaenepoel A."/>
            <person name="Wallace J."/>
            <person name="Van De Peer Y."/>
            <person name="Van Deynze A."/>
        </authorList>
    </citation>
    <scope>NUCLEOTIDE SEQUENCE</scope>
    <source>
        <tissue evidence="1">Leaves</tissue>
    </source>
</reference>
<dbReference type="AlphaFoldDB" id="A0A835ERX1"/>
<sequence length="445" mass="49376">MFDDMLVDLQGSGGDIMEALPPPAEFAADATATVVSPRWLLLNWYRSRTGDDASVAGDARTVAESCTSTGWPFRISFGVAPPPASSFLNITWLAGDPPRGDRNHDDPPTIIAVHDDCVLFELRTPNTNPEMSLFPNRDYFVYDAGAAARPPSLSWLRACHIPMQYERRHGSGGTHRRARARLLEDKDTVVLRRGDDYGDLLVAQLDVTCGDDVPEVYSGNVPRINAEMCVIGGGRGDWELMEAVPITVHSEPASSGEGEGAELMQKWKTHVAIPIGNRYLCFVDYLRGMLLCDITGMNTYNHRPLTLRYVPLPGDNIWSDKGRQTRNVAAAGANTEEDELSSATWVKDGVLDCEDVWGFPGYGGIPKVSLEYPIVSAENPDVVCFIVCENHYAPSEEMKVWIVEVNVRTKELISTMPRTTDPWRANYHIAARLRWYLIGRTGFLE</sequence>
<evidence type="ECO:0000313" key="1">
    <source>
        <dbReference type="EMBL" id="KAF8711104.1"/>
    </source>
</evidence>
<dbReference type="Proteomes" id="UP000636709">
    <property type="component" value="Unassembled WGS sequence"/>
</dbReference>
<evidence type="ECO:0008006" key="3">
    <source>
        <dbReference type="Google" id="ProtNLM"/>
    </source>
</evidence>
<comment type="caution">
    <text evidence="1">The sequence shown here is derived from an EMBL/GenBank/DDBJ whole genome shotgun (WGS) entry which is preliminary data.</text>
</comment>
<name>A0A835ERX1_9POAL</name>